<dbReference type="PROSITE" id="PS50305">
    <property type="entry name" value="SIRTUIN"/>
    <property type="match status" value="1"/>
</dbReference>
<dbReference type="Gene3D" id="3.40.50.1220">
    <property type="entry name" value="TPP-binding domain"/>
    <property type="match status" value="1"/>
</dbReference>
<evidence type="ECO:0000256" key="4">
    <source>
        <dbReference type="ARBA" id="ARBA00023027"/>
    </source>
</evidence>
<dbReference type="GO" id="GO:0006282">
    <property type="term" value="P:regulation of DNA repair"/>
    <property type="evidence" value="ECO:0007669"/>
    <property type="project" value="TreeGrafter"/>
</dbReference>
<feature type="region of interest" description="Disordered" evidence="7">
    <location>
        <begin position="316"/>
        <end position="343"/>
    </location>
</feature>
<feature type="binding site" evidence="6">
    <location>
        <position position="230"/>
    </location>
    <ligand>
        <name>Zn(2+)</name>
        <dbReference type="ChEBI" id="CHEBI:29105"/>
    </ligand>
</feature>
<dbReference type="Pfam" id="PF02146">
    <property type="entry name" value="SIR2"/>
    <property type="match status" value="1"/>
</dbReference>
<dbReference type="GO" id="GO:0005739">
    <property type="term" value="C:mitochondrion"/>
    <property type="evidence" value="ECO:0007669"/>
    <property type="project" value="UniProtKB-SubCell"/>
</dbReference>
<feature type="binding site" evidence="6">
    <location>
        <position position="209"/>
    </location>
    <ligand>
        <name>Zn(2+)</name>
        <dbReference type="ChEBI" id="CHEBI:29105"/>
    </ligand>
</feature>
<protein>
    <submittedName>
        <fullName evidence="9">DHS-like NAD/FAD-binding domain-containing protein</fullName>
    </submittedName>
</protein>
<feature type="region of interest" description="Disordered" evidence="7">
    <location>
        <begin position="159"/>
        <end position="187"/>
    </location>
</feature>
<comment type="similarity">
    <text evidence="2">Belongs to the sirtuin family. Class I subfamily.</text>
</comment>
<keyword evidence="4" id="KW-0520">NAD</keyword>
<dbReference type="AlphaFoldDB" id="A0A5C3QQA5"/>
<keyword evidence="6" id="KW-0479">Metal-binding</keyword>
<dbReference type="Proteomes" id="UP000305067">
    <property type="component" value="Unassembled WGS sequence"/>
</dbReference>
<feature type="region of interest" description="Disordered" evidence="7">
    <location>
        <begin position="386"/>
        <end position="504"/>
    </location>
</feature>
<feature type="compositionally biased region" description="Pro residues" evidence="7">
    <location>
        <begin position="490"/>
        <end position="499"/>
    </location>
</feature>
<feature type="compositionally biased region" description="Polar residues" evidence="7">
    <location>
        <begin position="397"/>
        <end position="407"/>
    </location>
</feature>
<dbReference type="GO" id="GO:0031508">
    <property type="term" value="P:pericentric heterochromatin formation"/>
    <property type="evidence" value="ECO:0007669"/>
    <property type="project" value="TreeGrafter"/>
</dbReference>
<dbReference type="GO" id="GO:0046872">
    <property type="term" value="F:metal ion binding"/>
    <property type="evidence" value="ECO:0007669"/>
    <property type="project" value="UniProtKB-KW"/>
</dbReference>
<name>A0A5C3QQA5_9AGAR</name>
<evidence type="ECO:0000256" key="5">
    <source>
        <dbReference type="ARBA" id="ARBA00023128"/>
    </source>
</evidence>
<feature type="binding site" evidence="6">
    <location>
        <position position="204"/>
    </location>
    <ligand>
        <name>Zn(2+)</name>
        <dbReference type="ChEBI" id="CHEBI:29105"/>
    </ligand>
</feature>
<evidence type="ECO:0000259" key="8">
    <source>
        <dbReference type="PROSITE" id="PS50305"/>
    </source>
</evidence>
<dbReference type="GO" id="GO:0070403">
    <property type="term" value="F:NAD+ binding"/>
    <property type="evidence" value="ECO:0007669"/>
    <property type="project" value="InterPro"/>
</dbReference>
<keyword evidence="10" id="KW-1185">Reference proteome</keyword>
<dbReference type="SUPFAM" id="SSF52467">
    <property type="entry name" value="DHS-like NAD/FAD-binding domain"/>
    <property type="match status" value="1"/>
</dbReference>
<dbReference type="GO" id="GO:0031934">
    <property type="term" value="C:mating-type region heterochromatin"/>
    <property type="evidence" value="ECO:0007669"/>
    <property type="project" value="TreeGrafter"/>
</dbReference>
<feature type="binding site" evidence="6">
    <location>
        <position position="233"/>
    </location>
    <ligand>
        <name>Zn(2+)</name>
        <dbReference type="ChEBI" id="CHEBI:29105"/>
    </ligand>
</feature>
<comment type="subcellular location">
    <subcellularLocation>
        <location evidence="1">Mitochondrion</location>
    </subcellularLocation>
</comment>
<sequence length="528" mass="58028">MTTYLPLDLDAEFPSSPPFLLPSANPDSQLRQIIQRILKAKRIVVLCGAGISVASGIPDFRSAEGLFNSLGKQTKGGITSGRDLFDASVFGSERTTAMFCEMIARLADLSVTASPSPFHQTLKLLDDRTRLLRVYTQNIDMLELKSGLSFGVPELLRKPQARSRKKGIDFPRQDTQEGSPRKSTPPTFIPRCIPLHGTLDILHCTNSACKSTFPLESHHDSFSRGELPLCAVCLDTESTRELVGKRPRGVGKLRPSIVLYNEDHNKAEDIGEATRRDLVGSSSRSGPDLLLVVGTSLKVPGTKRIVREFSKSVRHNRANKQAAQIATPLSSPRRTPAGEDQESTPINSIYVNLDFPVPTREWRDVFDVWIQGDAQRFAALLNDEMAQEPSGAKNQVPARQSSATNTPSHDRQVQVPKDAPKRQQPRTPDSPSSHTKRRKLSCVHHPGTSSSSPNLPLPKLYIRIPARPHSRSDSSASIDQKHPRSLSMLTPPPSPPPSHVPGAKRRLADLLLADDAACASAFQTYRRS</sequence>
<accession>A0A5C3QQA5</accession>
<dbReference type="STRING" id="1884261.A0A5C3QQA5"/>
<feature type="active site" description="Proton acceptor" evidence="6">
    <location>
        <position position="196"/>
    </location>
</feature>
<feature type="compositionally biased region" description="Polar residues" evidence="7">
    <location>
        <begin position="176"/>
        <end position="186"/>
    </location>
</feature>
<dbReference type="PANTHER" id="PTHR11085">
    <property type="entry name" value="NAD-DEPENDENT PROTEIN DEACYLASE SIRTUIN-5, MITOCHONDRIAL-RELATED"/>
    <property type="match status" value="1"/>
</dbReference>
<dbReference type="GO" id="GO:0017136">
    <property type="term" value="F:histone deacetylase activity, NAD-dependent"/>
    <property type="evidence" value="ECO:0007669"/>
    <property type="project" value="TreeGrafter"/>
</dbReference>
<evidence type="ECO:0000256" key="3">
    <source>
        <dbReference type="ARBA" id="ARBA00022679"/>
    </source>
</evidence>
<evidence type="ECO:0000256" key="7">
    <source>
        <dbReference type="SAM" id="MobiDB-lite"/>
    </source>
</evidence>
<keyword evidence="3" id="KW-0808">Transferase</keyword>
<feature type="compositionally biased region" description="Polar residues" evidence="7">
    <location>
        <begin position="319"/>
        <end position="333"/>
    </location>
</feature>
<feature type="compositionally biased region" description="Basic and acidic residues" evidence="7">
    <location>
        <begin position="166"/>
        <end position="175"/>
    </location>
</feature>
<evidence type="ECO:0000313" key="9">
    <source>
        <dbReference type="EMBL" id="TFL04173.1"/>
    </source>
</evidence>
<dbReference type="InterPro" id="IPR050134">
    <property type="entry name" value="NAD-dep_sirtuin_deacylases"/>
</dbReference>
<feature type="compositionally biased region" description="Low complexity" evidence="7">
    <location>
        <begin position="449"/>
        <end position="460"/>
    </location>
</feature>
<evidence type="ECO:0000256" key="1">
    <source>
        <dbReference type="ARBA" id="ARBA00004173"/>
    </source>
</evidence>
<dbReference type="InterPro" id="IPR003000">
    <property type="entry name" value="Sirtuin"/>
</dbReference>
<reference evidence="9 10" key="1">
    <citation type="journal article" date="2019" name="Nat. Ecol. Evol.">
        <title>Megaphylogeny resolves global patterns of mushroom evolution.</title>
        <authorList>
            <person name="Varga T."/>
            <person name="Krizsan K."/>
            <person name="Foldi C."/>
            <person name="Dima B."/>
            <person name="Sanchez-Garcia M."/>
            <person name="Sanchez-Ramirez S."/>
            <person name="Szollosi G.J."/>
            <person name="Szarkandi J.G."/>
            <person name="Papp V."/>
            <person name="Albert L."/>
            <person name="Andreopoulos W."/>
            <person name="Angelini C."/>
            <person name="Antonin V."/>
            <person name="Barry K.W."/>
            <person name="Bougher N.L."/>
            <person name="Buchanan P."/>
            <person name="Buyck B."/>
            <person name="Bense V."/>
            <person name="Catcheside P."/>
            <person name="Chovatia M."/>
            <person name="Cooper J."/>
            <person name="Damon W."/>
            <person name="Desjardin D."/>
            <person name="Finy P."/>
            <person name="Geml J."/>
            <person name="Haridas S."/>
            <person name="Hughes K."/>
            <person name="Justo A."/>
            <person name="Karasinski D."/>
            <person name="Kautmanova I."/>
            <person name="Kiss B."/>
            <person name="Kocsube S."/>
            <person name="Kotiranta H."/>
            <person name="LaButti K.M."/>
            <person name="Lechner B.E."/>
            <person name="Liimatainen K."/>
            <person name="Lipzen A."/>
            <person name="Lukacs Z."/>
            <person name="Mihaltcheva S."/>
            <person name="Morgado L.N."/>
            <person name="Niskanen T."/>
            <person name="Noordeloos M.E."/>
            <person name="Ohm R.A."/>
            <person name="Ortiz-Santana B."/>
            <person name="Ovrebo C."/>
            <person name="Racz N."/>
            <person name="Riley R."/>
            <person name="Savchenko A."/>
            <person name="Shiryaev A."/>
            <person name="Soop K."/>
            <person name="Spirin V."/>
            <person name="Szebenyi C."/>
            <person name="Tomsovsky M."/>
            <person name="Tulloss R.E."/>
            <person name="Uehling J."/>
            <person name="Grigoriev I.V."/>
            <person name="Vagvolgyi C."/>
            <person name="Papp T."/>
            <person name="Martin F.M."/>
            <person name="Miettinen O."/>
            <person name="Hibbett D.S."/>
            <person name="Nagy L.G."/>
        </authorList>
    </citation>
    <scope>NUCLEOTIDE SEQUENCE [LARGE SCALE GENOMIC DNA]</scope>
    <source>
        <strain evidence="9 10">CBS 309.79</strain>
    </source>
</reference>
<dbReference type="EMBL" id="ML178819">
    <property type="protein sequence ID" value="TFL04173.1"/>
    <property type="molecule type" value="Genomic_DNA"/>
</dbReference>
<evidence type="ECO:0000313" key="10">
    <source>
        <dbReference type="Proteomes" id="UP000305067"/>
    </source>
</evidence>
<dbReference type="GO" id="GO:0000122">
    <property type="term" value="P:negative regulation of transcription by RNA polymerase II"/>
    <property type="evidence" value="ECO:0007669"/>
    <property type="project" value="TreeGrafter"/>
</dbReference>
<dbReference type="InterPro" id="IPR029035">
    <property type="entry name" value="DHS-like_NAD/FAD-binding_dom"/>
</dbReference>
<dbReference type="GO" id="GO:0005634">
    <property type="term" value="C:nucleus"/>
    <property type="evidence" value="ECO:0007669"/>
    <property type="project" value="TreeGrafter"/>
</dbReference>
<dbReference type="InterPro" id="IPR026590">
    <property type="entry name" value="Ssirtuin_cat_dom"/>
</dbReference>
<keyword evidence="5" id="KW-0496">Mitochondrion</keyword>
<dbReference type="OrthoDB" id="2919105at2759"/>
<evidence type="ECO:0000256" key="2">
    <source>
        <dbReference type="ARBA" id="ARBA00006924"/>
    </source>
</evidence>
<organism evidence="9 10">
    <name type="scientific">Pterulicium gracile</name>
    <dbReference type="NCBI Taxonomy" id="1884261"/>
    <lineage>
        <taxon>Eukaryota</taxon>
        <taxon>Fungi</taxon>
        <taxon>Dikarya</taxon>
        <taxon>Basidiomycota</taxon>
        <taxon>Agaricomycotina</taxon>
        <taxon>Agaricomycetes</taxon>
        <taxon>Agaricomycetidae</taxon>
        <taxon>Agaricales</taxon>
        <taxon>Pleurotineae</taxon>
        <taxon>Pterulaceae</taxon>
        <taxon>Pterulicium</taxon>
    </lineage>
</organism>
<keyword evidence="6" id="KW-0862">Zinc</keyword>
<dbReference type="PANTHER" id="PTHR11085:SF15">
    <property type="entry name" value="NAD-DEPENDENT HISTONE DEACETYLASE HST4"/>
    <property type="match status" value="1"/>
</dbReference>
<feature type="domain" description="Deacetylase sirtuin-type" evidence="8">
    <location>
        <begin position="23"/>
        <end position="393"/>
    </location>
</feature>
<dbReference type="Gene3D" id="3.30.1600.10">
    <property type="entry name" value="SIR2/SIRT2 'Small Domain"/>
    <property type="match status" value="1"/>
</dbReference>
<proteinExistence type="inferred from homology"/>
<dbReference type="GO" id="GO:1990414">
    <property type="term" value="P:replication-born double-strand break repair via sister chromatid exchange"/>
    <property type="evidence" value="ECO:0007669"/>
    <property type="project" value="TreeGrafter"/>
</dbReference>
<evidence type="ECO:0000256" key="6">
    <source>
        <dbReference type="PROSITE-ProRule" id="PRU00236"/>
    </source>
</evidence>
<dbReference type="InterPro" id="IPR026591">
    <property type="entry name" value="Sirtuin_cat_small_dom_sf"/>
</dbReference>
<gene>
    <name evidence="9" type="ORF">BDV98DRAFT_526052</name>
</gene>